<protein>
    <submittedName>
        <fullName evidence="1">Uncharacterized protein</fullName>
    </submittedName>
</protein>
<sequence>MGGPITARELHRRKALFTASRTSLSTVESPWKLNQSNDDKLTLYVEDGFDHPTRPEE</sequence>
<comment type="caution">
    <text evidence="1">The sequence shown here is derived from an EMBL/GenBank/DDBJ whole genome shotgun (WGS) entry which is preliminary data.</text>
</comment>
<organism evidence="1 2">
    <name type="scientific">Brassica cretica</name>
    <name type="common">Mustard</name>
    <dbReference type="NCBI Taxonomy" id="69181"/>
    <lineage>
        <taxon>Eukaryota</taxon>
        <taxon>Viridiplantae</taxon>
        <taxon>Streptophyta</taxon>
        <taxon>Embryophyta</taxon>
        <taxon>Tracheophyta</taxon>
        <taxon>Spermatophyta</taxon>
        <taxon>Magnoliopsida</taxon>
        <taxon>eudicotyledons</taxon>
        <taxon>Gunneridae</taxon>
        <taxon>Pentapetalae</taxon>
        <taxon>rosids</taxon>
        <taxon>malvids</taxon>
        <taxon>Brassicales</taxon>
        <taxon>Brassicaceae</taxon>
        <taxon>Brassiceae</taxon>
        <taxon>Brassica</taxon>
    </lineage>
</organism>
<reference evidence="1" key="1">
    <citation type="submission" date="2019-12" db="EMBL/GenBank/DDBJ databases">
        <title>Genome sequencing and annotation of Brassica cretica.</title>
        <authorList>
            <person name="Studholme D.J."/>
            <person name="Sarris P."/>
        </authorList>
    </citation>
    <scope>NUCLEOTIDE SEQUENCE</scope>
    <source>
        <strain evidence="1">PFS-109/04</strain>
        <tissue evidence="1">Leaf</tissue>
    </source>
</reference>
<evidence type="ECO:0000313" key="1">
    <source>
        <dbReference type="EMBL" id="KAF3602325.1"/>
    </source>
</evidence>
<dbReference type="Proteomes" id="UP000712600">
    <property type="component" value="Unassembled WGS sequence"/>
</dbReference>
<proteinExistence type="predicted"/>
<evidence type="ECO:0000313" key="2">
    <source>
        <dbReference type="Proteomes" id="UP000712600"/>
    </source>
</evidence>
<gene>
    <name evidence="1" type="ORF">F2Q69_00035121</name>
</gene>
<accession>A0A8S9SQN1</accession>
<name>A0A8S9SQN1_BRACR</name>
<dbReference type="AlphaFoldDB" id="A0A8S9SQN1"/>
<dbReference type="EMBL" id="QGKX02000004">
    <property type="protein sequence ID" value="KAF3602325.1"/>
    <property type="molecule type" value="Genomic_DNA"/>
</dbReference>